<dbReference type="Proteomes" id="UP000471052">
    <property type="component" value="Unassembled WGS sequence"/>
</dbReference>
<dbReference type="EMBL" id="VUNP01000007">
    <property type="protein sequence ID" value="MST53324.1"/>
    <property type="molecule type" value="Genomic_DNA"/>
</dbReference>
<evidence type="ECO:0000313" key="2">
    <source>
        <dbReference type="Proteomes" id="UP000471052"/>
    </source>
</evidence>
<dbReference type="CDD" id="cd09176">
    <property type="entry name" value="PLDc_unchar6"/>
    <property type="match status" value="1"/>
</dbReference>
<accession>A0A6N7X4B5</accession>
<proteinExistence type="predicted"/>
<reference evidence="1 2" key="1">
    <citation type="submission" date="2019-08" db="EMBL/GenBank/DDBJ databases">
        <title>In-depth cultivation of the pig gut microbiome towards novel bacterial diversity and tailored functional studies.</title>
        <authorList>
            <person name="Wylensek D."/>
            <person name="Hitch T.C.A."/>
            <person name="Clavel T."/>
        </authorList>
    </citation>
    <scope>NUCLEOTIDE SEQUENCE [LARGE SCALE GENOMIC DNA]</scope>
    <source>
        <strain evidence="1 2">BL-178-WT-3A</strain>
    </source>
</reference>
<comment type="caution">
    <text evidence="1">The sequence shown here is derived from an EMBL/GenBank/DDBJ whole genome shotgun (WGS) entry which is preliminary data.</text>
</comment>
<protein>
    <recommendedName>
        <fullName evidence="3">PLD phosphodiesterase domain-containing protein</fullName>
    </recommendedName>
</protein>
<dbReference type="OrthoDB" id="369674at2"/>
<evidence type="ECO:0000313" key="1">
    <source>
        <dbReference type="EMBL" id="MST53324.1"/>
    </source>
</evidence>
<name>A0A6N7X4B5_STRAY</name>
<sequence length="611" mass="69169">MLNPNNDRLDYGQVLAPPDKYRLDFAIGTTYSLDLDALVGACIALGLSEETDSDLMKNPICLLEALRTTGDKVALFCEGGQIHTPNSVTPLYILLEKMVFQVNTAKRRGIAKFPSFHPKFWLLRYIDEQNNPLYRVVVLSRNLTFDRSWDITFCMDGKVNGRKTLKTSPVGDFLSYLVGQLPADENAKAKQKKIRAIQRELPFVHFELNSREFDDFEFLPVGVKNSNGGFHSTEDEPFNPLFNDSCHEVLVMSPFLSNSVIREFKERNKYINHTEYMLFTRAMSLGKLNAEDCRNFRIFTMKDAVVDGESAISEDEPQVQKQDIHAKVYMVRKNSDSYLYLGSLNASHNAMYGNIEFMMLLKSKNRYLNMTKLSEELFNGSEDNPSNPFQEVFLTSEIVVDEEEEKQNLLDGYIKEINRLKPTARVISNGEYFDLSVCFSEVIETEYKVSISPLLSNKTEAISENILFKSLALTQLSEFYKISVSDGKRTVERIIIIPTGGLPEDREKAVVSSVVKDKECFYRYIAFLLGDSYALGALEAASSAESSIVNHSNLAARLPALYEKMLQTAATAPERFKEIDYLVKAISSDGVIPENFEGLYNTFKKAVKLDG</sequence>
<dbReference type="AlphaFoldDB" id="A0A6N7X4B5"/>
<organism evidence="1 2">
    <name type="scientific">Streptococcus alactolyticus</name>
    <dbReference type="NCBI Taxonomy" id="29389"/>
    <lineage>
        <taxon>Bacteria</taxon>
        <taxon>Bacillati</taxon>
        <taxon>Bacillota</taxon>
        <taxon>Bacilli</taxon>
        <taxon>Lactobacillales</taxon>
        <taxon>Streptococcaceae</taxon>
        <taxon>Streptococcus</taxon>
    </lineage>
</organism>
<dbReference type="RefSeq" id="WP_154454498.1">
    <property type="nucleotide sequence ID" value="NZ_VUNP01000007.1"/>
</dbReference>
<gene>
    <name evidence="1" type="ORF">FYJ82_02565</name>
</gene>
<dbReference type="InterPro" id="IPR059166">
    <property type="entry name" value="PLD-like_cat"/>
</dbReference>
<dbReference type="Gene3D" id="3.30.870.10">
    <property type="entry name" value="Endonuclease Chain A"/>
    <property type="match status" value="1"/>
</dbReference>
<dbReference type="SUPFAM" id="SSF56024">
    <property type="entry name" value="Phospholipase D/nuclease"/>
    <property type="match status" value="1"/>
</dbReference>
<evidence type="ECO:0008006" key="3">
    <source>
        <dbReference type="Google" id="ProtNLM"/>
    </source>
</evidence>